<keyword evidence="8" id="KW-0418">Kinase</keyword>
<comment type="subcellular location">
    <subcellularLocation>
        <location evidence="1">Cell membrane</location>
        <topology evidence="1">Multi-pass membrane protein</topology>
    </subcellularLocation>
</comment>
<dbReference type="GO" id="GO:0090589">
    <property type="term" value="F:protein-phosphocysteine-trehalose phosphotransferase system transporter activity"/>
    <property type="evidence" value="ECO:0007669"/>
    <property type="project" value="TreeGrafter"/>
</dbReference>
<dbReference type="InterPro" id="IPR050558">
    <property type="entry name" value="PTS_Sugar-Specific_Components"/>
</dbReference>
<evidence type="ECO:0000259" key="15">
    <source>
        <dbReference type="PROSITE" id="PS51103"/>
    </source>
</evidence>
<dbReference type="SUPFAM" id="SSF51261">
    <property type="entry name" value="Duplicated hybrid motif"/>
    <property type="match status" value="1"/>
</dbReference>
<keyword evidence="3" id="KW-1003">Cell membrane</keyword>
<dbReference type="InterPro" id="IPR011297">
    <property type="entry name" value="PTS_IIABC_b_glu"/>
</dbReference>
<dbReference type="FunFam" id="3.30.1360.60:FF:000001">
    <property type="entry name" value="PTS system glucose-specific IIBC component PtsG"/>
    <property type="match status" value="1"/>
</dbReference>
<name>A0A845QYX4_9CLOT</name>
<dbReference type="Pfam" id="PF02378">
    <property type="entry name" value="PTS_EIIC"/>
    <property type="match status" value="1"/>
</dbReference>
<dbReference type="Pfam" id="PF00358">
    <property type="entry name" value="PTS_EIIA_1"/>
    <property type="match status" value="1"/>
</dbReference>
<keyword evidence="4" id="KW-0762">Sugar transport</keyword>
<feature type="transmembrane region" description="Helical" evidence="12">
    <location>
        <begin position="100"/>
        <end position="131"/>
    </location>
</feature>
<dbReference type="NCBIfam" id="TIGR00830">
    <property type="entry name" value="PTBA"/>
    <property type="match status" value="1"/>
</dbReference>
<dbReference type="InterPro" id="IPR003352">
    <property type="entry name" value="PTS_EIIC"/>
</dbReference>
<dbReference type="GO" id="GO:0016301">
    <property type="term" value="F:kinase activity"/>
    <property type="evidence" value="ECO:0007669"/>
    <property type="project" value="UniProtKB-KW"/>
</dbReference>
<dbReference type="InterPro" id="IPR001996">
    <property type="entry name" value="PTS_IIB_1"/>
</dbReference>
<evidence type="ECO:0000256" key="7">
    <source>
        <dbReference type="ARBA" id="ARBA00022692"/>
    </source>
</evidence>
<dbReference type="InterPro" id="IPR001127">
    <property type="entry name" value="PTS_EIIA_1_perm"/>
</dbReference>
<dbReference type="PROSITE" id="PS51103">
    <property type="entry name" value="PTS_EIIC_TYPE_1"/>
    <property type="match status" value="1"/>
</dbReference>
<feature type="domain" description="PTS EIIC type-1" evidence="15">
    <location>
        <begin position="102"/>
        <end position="461"/>
    </location>
</feature>
<dbReference type="PANTHER" id="PTHR30175:SF1">
    <property type="entry name" value="PTS SYSTEM ARBUTIN-, CELLOBIOSE-, AND SALICIN-SPECIFIC EIIBC COMPONENT-RELATED"/>
    <property type="match status" value="1"/>
</dbReference>
<dbReference type="GO" id="GO:0008982">
    <property type="term" value="F:protein-N(PI)-phosphohistidine-sugar phosphotransferase activity"/>
    <property type="evidence" value="ECO:0007669"/>
    <property type="project" value="InterPro"/>
</dbReference>
<dbReference type="InterPro" id="IPR011055">
    <property type="entry name" value="Dup_hybrid_motif"/>
</dbReference>
<keyword evidence="5" id="KW-0808">Transferase</keyword>
<reference evidence="16 17" key="1">
    <citation type="submission" date="2018-08" db="EMBL/GenBank/DDBJ databases">
        <title>Murine metabolic-syndrome-specific gut microbial biobank.</title>
        <authorList>
            <person name="Liu C."/>
        </authorList>
    </citation>
    <scope>NUCLEOTIDE SEQUENCE [LARGE SCALE GENOMIC DNA]</scope>
    <source>
        <strain evidence="16 17">583</strain>
    </source>
</reference>
<sequence>MDRKRLAEKIIKEMGGKDNISQSWHCITRLRFNIVNREKINISKIKSLDGVMGVQFQSGQFQIIIGNEVANVFSEISQLLGEKEHYEGVSKQKTNVIEAVFDVISGIFTSILPAIVGGGLLKGIMALLVALNFLSQTSSNYEILSFISDAPFHFLPFLIAYSAAKKFKTDISLSITLAGVLMYPKIMEYAAGGEISYLSFIGLKIPMNSYSSSVLPIILGVWLLSYVYKGVDKIVPKSLRIVFVPLLVLLIIAPITLMFIAPLGTYIGVYLDILFTKLFDFAGPVAGLLMGGLMPLIVITGMHYAFFPGTFASFHKFGYDVMLLPMNLVANLAQAGATLGVFIKIKDPKMKQLSFSTFIPAVFGITEPAIYGVTMKLKKPFYASLIGGAVGGAIFGIFSVKAFSFTVPGIMSVPSYIENGSNNFIYALIGIVSSFIVSLVITLMFKFESKEDERIRVADNVSTIESDNNIINLLSPLTGDVMPLEDIPDSTFAEGIVGNGVAIIPKEGIVYSPFSGEVTMLTPNNHAIGITSDTGVELLIHIGLETVSLNGEGFKLKVKKGEKIEIGDELLEFDIDGLKEKDVSLVSPVIVTNTPEYLDIIHTDDKQVDSCKSKLLMIIK</sequence>
<feature type="transmembrane region" description="Helical" evidence="12">
    <location>
        <begin position="281"/>
        <end position="307"/>
    </location>
</feature>
<feature type="transmembrane region" description="Helical" evidence="12">
    <location>
        <begin position="143"/>
        <end position="164"/>
    </location>
</feature>
<dbReference type="InterPro" id="IPR036878">
    <property type="entry name" value="Glu_permease_IIB"/>
</dbReference>
<dbReference type="InterPro" id="IPR018113">
    <property type="entry name" value="PTrfase_EIIB_Cys"/>
</dbReference>
<keyword evidence="6" id="KW-0598">Phosphotransferase system</keyword>
<feature type="domain" description="PTS EIIA type-1" evidence="13">
    <location>
        <begin position="489"/>
        <end position="593"/>
    </location>
</feature>
<dbReference type="PANTHER" id="PTHR30175">
    <property type="entry name" value="PHOSPHOTRANSFERASE SYSTEM TRANSPORT PROTEIN"/>
    <property type="match status" value="1"/>
</dbReference>
<gene>
    <name evidence="16" type="ORF">D3Z33_12560</name>
</gene>
<dbReference type="GO" id="GO:0015771">
    <property type="term" value="P:trehalose transport"/>
    <property type="evidence" value="ECO:0007669"/>
    <property type="project" value="TreeGrafter"/>
</dbReference>
<keyword evidence="7 12" id="KW-0812">Transmembrane</keyword>
<evidence type="ECO:0000259" key="13">
    <source>
        <dbReference type="PROSITE" id="PS51093"/>
    </source>
</evidence>
<dbReference type="GO" id="GO:0009401">
    <property type="term" value="P:phosphoenolpyruvate-dependent sugar phosphotransferase system"/>
    <property type="evidence" value="ECO:0007669"/>
    <property type="project" value="UniProtKB-KW"/>
</dbReference>
<dbReference type="SUPFAM" id="SSF55604">
    <property type="entry name" value="Glucose permease domain IIB"/>
    <property type="match status" value="1"/>
</dbReference>
<evidence type="ECO:0000256" key="4">
    <source>
        <dbReference type="ARBA" id="ARBA00022597"/>
    </source>
</evidence>
<evidence type="ECO:0000256" key="9">
    <source>
        <dbReference type="ARBA" id="ARBA00022989"/>
    </source>
</evidence>
<evidence type="ECO:0000256" key="6">
    <source>
        <dbReference type="ARBA" id="ARBA00022683"/>
    </source>
</evidence>
<evidence type="ECO:0000256" key="12">
    <source>
        <dbReference type="SAM" id="Phobius"/>
    </source>
</evidence>
<keyword evidence="2" id="KW-0813">Transport</keyword>
<evidence type="ECO:0000256" key="2">
    <source>
        <dbReference type="ARBA" id="ARBA00022448"/>
    </source>
</evidence>
<keyword evidence="17" id="KW-1185">Reference proteome</keyword>
<feature type="transmembrane region" description="Helical" evidence="12">
    <location>
        <begin position="424"/>
        <end position="445"/>
    </location>
</feature>
<dbReference type="NCBIfam" id="TIGR01995">
    <property type="entry name" value="PTS-II-ABC-beta"/>
    <property type="match status" value="1"/>
</dbReference>
<evidence type="ECO:0000256" key="11">
    <source>
        <dbReference type="PROSITE-ProRule" id="PRU00421"/>
    </source>
</evidence>
<evidence type="ECO:0000256" key="5">
    <source>
        <dbReference type="ARBA" id="ARBA00022679"/>
    </source>
</evidence>
<keyword evidence="9 12" id="KW-1133">Transmembrane helix</keyword>
<feature type="transmembrane region" description="Helical" evidence="12">
    <location>
        <begin position="319"/>
        <end position="343"/>
    </location>
</feature>
<feature type="transmembrane region" description="Helical" evidence="12">
    <location>
        <begin position="240"/>
        <end position="261"/>
    </location>
</feature>
<dbReference type="PROSITE" id="PS00371">
    <property type="entry name" value="PTS_EIIA_TYPE_1_HIS"/>
    <property type="match status" value="1"/>
</dbReference>
<dbReference type="GO" id="GO:0005886">
    <property type="term" value="C:plasma membrane"/>
    <property type="evidence" value="ECO:0007669"/>
    <property type="project" value="UniProtKB-SubCell"/>
</dbReference>
<proteinExistence type="predicted"/>
<evidence type="ECO:0000256" key="10">
    <source>
        <dbReference type="ARBA" id="ARBA00023136"/>
    </source>
</evidence>
<dbReference type="OrthoDB" id="92465at2"/>
<evidence type="ECO:0000256" key="1">
    <source>
        <dbReference type="ARBA" id="ARBA00004651"/>
    </source>
</evidence>
<accession>A0A845QYX4</accession>
<dbReference type="PROSITE" id="PS01035">
    <property type="entry name" value="PTS_EIIB_TYPE_1_CYS"/>
    <property type="match status" value="1"/>
</dbReference>
<protein>
    <submittedName>
        <fullName evidence="16">PTS beta-glucoside transporter subunit EIIBCA</fullName>
    </submittedName>
</protein>
<dbReference type="EMBL" id="QXXA01000014">
    <property type="protein sequence ID" value="NBI07685.1"/>
    <property type="molecule type" value="Genomic_DNA"/>
</dbReference>
<comment type="caution">
    <text evidence="16">The sequence shown here is derived from an EMBL/GenBank/DDBJ whole genome shotgun (WGS) entry which is preliminary data.</text>
</comment>
<dbReference type="PROSITE" id="PS51093">
    <property type="entry name" value="PTS_EIIA_TYPE_1"/>
    <property type="match status" value="1"/>
</dbReference>
<evidence type="ECO:0000313" key="17">
    <source>
        <dbReference type="Proteomes" id="UP000467132"/>
    </source>
</evidence>
<evidence type="ECO:0000259" key="14">
    <source>
        <dbReference type="PROSITE" id="PS51098"/>
    </source>
</evidence>
<dbReference type="InterPro" id="IPR013013">
    <property type="entry name" value="PTS_EIIC_1"/>
</dbReference>
<dbReference type="Gene3D" id="3.30.1360.60">
    <property type="entry name" value="Glucose permease domain IIB"/>
    <property type="match status" value="1"/>
</dbReference>
<feature type="transmembrane region" description="Helical" evidence="12">
    <location>
        <begin position="381"/>
        <end position="404"/>
    </location>
</feature>
<feature type="domain" description="PTS EIIB type-1" evidence="14">
    <location>
        <begin position="4"/>
        <end position="86"/>
    </location>
</feature>
<dbReference type="CDD" id="cd00212">
    <property type="entry name" value="PTS_IIB_glc"/>
    <property type="match status" value="1"/>
</dbReference>
<feature type="active site" description="Phosphocysteine intermediate; for EIIB activity" evidence="11">
    <location>
        <position position="26"/>
    </location>
</feature>
<dbReference type="AlphaFoldDB" id="A0A845QYX4"/>
<feature type="transmembrane region" description="Helical" evidence="12">
    <location>
        <begin position="210"/>
        <end position="228"/>
    </location>
</feature>
<dbReference type="RefSeq" id="WP_160198156.1">
    <property type="nucleotide sequence ID" value="NZ_QXXA01000014.1"/>
</dbReference>
<evidence type="ECO:0000256" key="8">
    <source>
        <dbReference type="ARBA" id="ARBA00022777"/>
    </source>
</evidence>
<evidence type="ECO:0000313" key="16">
    <source>
        <dbReference type="EMBL" id="NBI07685.1"/>
    </source>
</evidence>
<dbReference type="Pfam" id="PF00367">
    <property type="entry name" value="PTS_EIIB"/>
    <property type="match status" value="1"/>
</dbReference>
<dbReference type="Proteomes" id="UP000467132">
    <property type="component" value="Unassembled WGS sequence"/>
</dbReference>
<dbReference type="Gene3D" id="2.70.70.10">
    <property type="entry name" value="Glucose Permease (Domain IIA)"/>
    <property type="match status" value="1"/>
</dbReference>
<organism evidence="16 17">
    <name type="scientific">Senegalia massiliensis</name>
    <dbReference type="NCBI Taxonomy" id="1720316"/>
    <lineage>
        <taxon>Bacteria</taxon>
        <taxon>Bacillati</taxon>
        <taxon>Bacillota</taxon>
        <taxon>Clostridia</taxon>
        <taxon>Eubacteriales</taxon>
        <taxon>Clostridiaceae</taxon>
        <taxon>Senegalia</taxon>
    </lineage>
</organism>
<dbReference type="PROSITE" id="PS51098">
    <property type="entry name" value="PTS_EIIB_TYPE_1"/>
    <property type="match status" value="1"/>
</dbReference>
<dbReference type="FunFam" id="2.70.70.10:FF:000001">
    <property type="entry name" value="PTS system glucose-specific IIA component"/>
    <property type="match status" value="1"/>
</dbReference>
<keyword evidence="10 12" id="KW-0472">Membrane</keyword>
<evidence type="ECO:0000256" key="3">
    <source>
        <dbReference type="ARBA" id="ARBA00022475"/>
    </source>
</evidence>